<name>A0ABX0WEY9_9RHOB</name>
<dbReference type="InterPro" id="IPR032710">
    <property type="entry name" value="NTF2-like_dom_sf"/>
</dbReference>
<evidence type="ECO:0000259" key="1">
    <source>
        <dbReference type="Pfam" id="PF14534"/>
    </source>
</evidence>
<dbReference type="InterPro" id="IPR027843">
    <property type="entry name" value="DUF4440"/>
</dbReference>
<dbReference type="EMBL" id="QHLQ01000023">
    <property type="protein sequence ID" value="NIZ62880.1"/>
    <property type="molecule type" value="Genomic_DNA"/>
</dbReference>
<dbReference type="SUPFAM" id="SSF54427">
    <property type="entry name" value="NTF2-like"/>
    <property type="match status" value="1"/>
</dbReference>
<dbReference type="Pfam" id="PF14534">
    <property type="entry name" value="DUF4440"/>
    <property type="match status" value="1"/>
</dbReference>
<gene>
    <name evidence="2" type="ORF">DL239_18090</name>
</gene>
<evidence type="ECO:0000313" key="2">
    <source>
        <dbReference type="EMBL" id="NIZ62880.1"/>
    </source>
</evidence>
<comment type="caution">
    <text evidence="2">The sequence shown here is derived from an EMBL/GenBank/DDBJ whole genome shotgun (WGS) entry which is preliminary data.</text>
</comment>
<keyword evidence="3" id="KW-1185">Reference proteome</keyword>
<evidence type="ECO:0000313" key="3">
    <source>
        <dbReference type="Proteomes" id="UP001429564"/>
    </source>
</evidence>
<sequence length="130" mass="14243">MKKQNLIDGPLLAEIIALETKVWEALVAGDAEADGKMLTEDFLGVYPSGYSAKAGHCEQLADGPTMESYELSQARLRIISPDAVLLSYRAQYRPVGGSETEVMYISSLWERNAGGWLNSFSQDTPAARSR</sequence>
<proteinExistence type="predicted"/>
<accession>A0ABX0WEY9</accession>
<reference evidence="2 3" key="1">
    <citation type="submission" date="2018-05" db="EMBL/GenBank/DDBJ databases">
        <authorList>
            <person name="Zhang Y.-J."/>
        </authorList>
    </citation>
    <scope>NUCLEOTIDE SEQUENCE [LARGE SCALE GENOMIC DNA]</scope>
    <source>
        <strain evidence="2 3">CY04</strain>
    </source>
</reference>
<organism evidence="2 3">
    <name type="scientific">Parasedimentitalea denitrificans</name>
    <dbReference type="NCBI Taxonomy" id="2211118"/>
    <lineage>
        <taxon>Bacteria</taxon>
        <taxon>Pseudomonadati</taxon>
        <taxon>Pseudomonadota</taxon>
        <taxon>Alphaproteobacteria</taxon>
        <taxon>Rhodobacterales</taxon>
        <taxon>Paracoccaceae</taxon>
        <taxon>Parasedimentitalea</taxon>
    </lineage>
</organism>
<dbReference type="RefSeq" id="WP_167685494.1">
    <property type="nucleotide sequence ID" value="NZ_QHLQ01000023.1"/>
</dbReference>
<protein>
    <submittedName>
        <fullName evidence="2">DUF4440 domain-containing protein</fullName>
    </submittedName>
</protein>
<dbReference type="Proteomes" id="UP001429564">
    <property type="component" value="Unassembled WGS sequence"/>
</dbReference>
<feature type="domain" description="DUF4440" evidence="1">
    <location>
        <begin position="15"/>
        <end position="117"/>
    </location>
</feature>
<dbReference type="Gene3D" id="3.10.450.50">
    <property type="match status" value="1"/>
</dbReference>